<evidence type="ECO:0000256" key="5">
    <source>
        <dbReference type="ARBA" id="ARBA00022989"/>
    </source>
</evidence>
<dbReference type="EMBL" id="JAME01000012">
    <property type="protein sequence ID" value="ETX29141.1"/>
    <property type="molecule type" value="Genomic_DNA"/>
</dbReference>
<dbReference type="CDD" id="cd06261">
    <property type="entry name" value="TM_PBP2"/>
    <property type="match status" value="1"/>
</dbReference>
<name>X7FAL6_9RHOB</name>
<evidence type="ECO:0000256" key="3">
    <source>
        <dbReference type="ARBA" id="ARBA00022475"/>
    </source>
</evidence>
<comment type="similarity">
    <text evidence="7">Belongs to the binding-protein-dependent transport system permease family.</text>
</comment>
<proteinExistence type="inferred from homology"/>
<feature type="transmembrane region" description="Helical" evidence="7">
    <location>
        <begin position="184"/>
        <end position="213"/>
    </location>
</feature>
<protein>
    <submittedName>
        <fullName evidence="9">Transporter</fullName>
    </submittedName>
</protein>
<dbReference type="InterPro" id="IPR035906">
    <property type="entry name" value="MetI-like_sf"/>
</dbReference>
<dbReference type="AlphaFoldDB" id="X7FAL6"/>
<evidence type="ECO:0000256" key="4">
    <source>
        <dbReference type="ARBA" id="ARBA00022692"/>
    </source>
</evidence>
<dbReference type="PROSITE" id="PS50928">
    <property type="entry name" value="ABC_TM1"/>
    <property type="match status" value="1"/>
</dbReference>
<evidence type="ECO:0000256" key="7">
    <source>
        <dbReference type="RuleBase" id="RU363032"/>
    </source>
</evidence>
<feature type="transmembrane region" description="Helical" evidence="7">
    <location>
        <begin position="322"/>
        <end position="344"/>
    </location>
</feature>
<feature type="transmembrane region" description="Helical" evidence="7">
    <location>
        <begin position="225"/>
        <end position="245"/>
    </location>
</feature>
<feature type="transmembrane region" description="Helical" evidence="7">
    <location>
        <begin position="20"/>
        <end position="48"/>
    </location>
</feature>
<evidence type="ECO:0000256" key="1">
    <source>
        <dbReference type="ARBA" id="ARBA00004651"/>
    </source>
</evidence>
<dbReference type="PATRIC" id="fig|1449351.3.peg.1971"/>
<dbReference type="InterPro" id="IPR051393">
    <property type="entry name" value="ABC_transporter_permease"/>
</dbReference>
<keyword evidence="3" id="KW-1003">Cell membrane</keyword>
<feature type="transmembrane region" description="Helical" evidence="7">
    <location>
        <begin position="379"/>
        <end position="401"/>
    </location>
</feature>
<accession>X7FAL6</accession>
<dbReference type="SUPFAM" id="SSF161098">
    <property type="entry name" value="MetI-like"/>
    <property type="match status" value="1"/>
</dbReference>
<evidence type="ECO:0000256" key="2">
    <source>
        <dbReference type="ARBA" id="ARBA00022448"/>
    </source>
</evidence>
<dbReference type="Pfam" id="PF00528">
    <property type="entry name" value="BPD_transp_1"/>
    <property type="match status" value="1"/>
</dbReference>
<feature type="domain" description="ABC transmembrane type-1" evidence="8">
    <location>
        <begin position="188"/>
        <end position="400"/>
    </location>
</feature>
<dbReference type="Proteomes" id="UP000023430">
    <property type="component" value="Unassembled WGS sequence"/>
</dbReference>
<organism evidence="9 10">
    <name type="scientific">Roseivivax isoporae LMG 25204</name>
    <dbReference type="NCBI Taxonomy" id="1449351"/>
    <lineage>
        <taxon>Bacteria</taxon>
        <taxon>Pseudomonadati</taxon>
        <taxon>Pseudomonadota</taxon>
        <taxon>Alphaproteobacteria</taxon>
        <taxon>Rhodobacterales</taxon>
        <taxon>Roseobacteraceae</taxon>
        <taxon>Roseivivax</taxon>
    </lineage>
</organism>
<dbReference type="STRING" id="1449351.RISW2_02960"/>
<keyword evidence="10" id="KW-1185">Reference proteome</keyword>
<comment type="subcellular location">
    <subcellularLocation>
        <location evidence="1 7">Cell membrane</location>
        <topology evidence="1 7">Multi-pass membrane protein</topology>
    </subcellularLocation>
</comment>
<evidence type="ECO:0000313" key="10">
    <source>
        <dbReference type="Proteomes" id="UP000023430"/>
    </source>
</evidence>
<keyword evidence="4 7" id="KW-0812">Transmembrane</keyword>
<evidence type="ECO:0000259" key="8">
    <source>
        <dbReference type="PROSITE" id="PS50928"/>
    </source>
</evidence>
<dbReference type="RefSeq" id="WP_043769721.1">
    <property type="nucleotide sequence ID" value="NZ_JAME01000012.1"/>
</dbReference>
<gene>
    <name evidence="9" type="ORF">RISW2_02960</name>
</gene>
<sequence length="410" mass="44765">MSNAIPPRGPGALGRREARLAWGLLLPTLAIVSAVVVLPLLAIFWISFKPVGLADLRPPAPVVRESLRGEGEDLRLQYRLRNSSRDVPITAVTMSDTVPPGLTIRQADDRCEVTGAEIFCNLGDLEAGGRDEIEILVSAQGDPDALGELAEASPPVLTGNAPNILTNAEFTLDNFARVFDGDEFWGVLGVTLFYATVGTIGALVVGLFAAMLLDRSFRGQGVLRGLYLFPYVAPVIAVAFTWVILFDPFSGSANALLIRMGLTDTAINFFGDRPLALIMVTLFEIWRYFPLSFLFILARMQSIPEDMYEAADMDGASPFQKFWYLSLPQLLGILSVLFLLRFIWTFNKFDDIFLLTGGNAGTRTLTVNVYEQAFAVSNIGAGAAVAVVIFGCLLLFSVFFFKLISREEGL</sequence>
<keyword evidence="2 7" id="KW-0813">Transport</keyword>
<dbReference type="InterPro" id="IPR000515">
    <property type="entry name" value="MetI-like"/>
</dbReference>
<reference evidence="9 10" key="1">
    <citation type="submission" date="2014-01" db="EMBL/GenBank/DDBJ databases">
        <title>Roseivivax isoporae LMG 25204 Genome Sequencing.</title>
        <authorList>
            <person name="Lai Q."/>
            <person name="Li G."/>
            <person name="Shao Z."/>
        </authorList>
    </citation>
    <scope>NUCLEOTIDE SEQUENCE [LARGE SCALE GENOMIC DNA]</scope>
    <source>
        <strain evidence="9 10">LMG 25204</strain>
    </source>
</reference>
<dbReference type="PANTHER" id="PTHR30193">
    <property type="entry name" value="ABC TRANSPORTER PERMEASE PROTEIN"/>
    <property type="match status" value="1"/>
</dbReference>
<comment type="caution">
    <text evidence="9">The sequence shown here is derived from an EMBL/GenBank/DDBJ whole genome shotgun (WGS) entry which is preliminary data.</text>
</comment>
<evidence type="ECO:0000256" key="6">
    <source>
        <dbReference type="ARBA" id="ARBA00023136"/>
    </source>
</evidence>
<dbReference type="Gene3D" id="1.10.3720.10">
    <property type="entry name" value="MetI-like"/>
    <property type="match status" value="1"/>
</dbReference>
<dbReference type="eggNOG" id="COG1175">
    <property type="taxonomic scope" value="Bacteria"/>
</dbReference>
<feature type="transmembrane region" description="Helical" evidence="7">
    <location>
        <begin position="275"/>
        <end position="298"/>
    </location>
</feature>
<evidence type="ECO:0000313" key="9">
    <source>
        <dbReference type="EMBL" id="ETX29141.1"/>
    </source>
</evidence>
<dbReference type="GO" id="GO:0005886">
    <property type="term" value="C:plasma membrane"/>
    <property type="evidence" value="ECO:0007669"/>
    <property type="project" value="UniProtKB-SubCell"/>
</dbReference>
<keyword evidence="6 7" id="KW-0472">Membrane</keyword>
<keyword evidence="5 7" id="KW-1133">Transmembrane helix</keyword>
<dbReference type="OrthoDB" id="9785347at2"/>
<dbReference type="GO" id="GO:0055085">
    <property type="term" value="P:transmembrane transport"/>
    <property type="evidence" value="ECO:0007669"/>
    <property type="project" value="InterPro"/>
</dbReference>
<dbReference type="PANTHER" id="PTHR30193:SF37">
    <property type="entry name" value="INNER MEMBRANE ABC TRANSPORTER PERMEASE PROTEIN YCJO"/>
    <property type="match status" value="1"/>
</dbReference>